<accession>A0A853ICP5</accession>
<evidence type="ECO:0000256" key="1">
    <source>
        <dbReference type="SAM" id="Phobius"/>
    </source>
</evidence>
<evidence type="ECO:0000313" key="3">
    <source>
        <dbReference type="Proteomes" id="UP000569732"/>
    </source>
</evidence>
<keyword evidence="3" id="KW-1185">Reference proteome</keyword>
<proteinExistence type="predicted"/>
<dbReference type="Proteomes" id="UP000569732">
    <property type="component" value="Unassembled WGS sequence"/>
</dbReference>
<dbReference type="EMBL" id="JACCKB010000023">
    <property type="protein sequence ID" value="NYZ67297.1"/>
    <property type="molecule type" value="Genomic_DNA"/>
</dbReference>
<dbReference type="AlphaFoldDB" id="A0A853ICP5"/>
<organism evidence="2 3">
    <name type="scientific">Spartinivicinus marinus</name>
    <dbReference type="NCBI Taxonomy" id="2994442"/>
    <lineage>
        <taxon>Bacteria</taxon>
        <taxon>Pseudomonadati</taxon>
        <taxon>Pseudomonadota</taxon>
        <taxon>Gammaproteobacteria</taxon>
        <taxon>Oceanospirillales</taxon>
        <taxon>Zooshikellaceae</taxon>
        <taxon>Spartinivicinus</taxon>
    </lineage>
</organism>
<sequence>MKTKKTAHTIFNPTYFIYWLAIIIGGLFTGTTSYSETQKVITLAGGKGTKNSFYGRWLALIYNEAFNRLGYTLVYNGYPAKRASQLSDQGIVDGEIHRVADYANKHPNLVRVDEPHFSVYFSAYGIDPSIHLDGWESLKNNSYRVGYRRGVKKCETILPALLPPNRLMISESSLQGLEQVVAGRTQVFIDVQQNITFHLNQSEFQKVVFYRVGIMEKTPAHAFLHKKHKSLAPKLSLVLKKMKQEGLIEKYKAKAER</sequence>
<keyword evidence="1" id="KW-1133">Transmembrane helix</keyword>
<keyword evidence="1" id="KW-0472">Membrane</keyword>
<keyword evidence="1" id="KW-0812">Transmembrane</keyword>
<feature type="transmembrane region" description="Helical" evidence="1">
    <location>
        <begin position="12"/>
        <end position="30"/>
    </location>
</feature>
<reference evidence="2 3" key="1">
    <citation type="submission" date="2020-07" db="EMBL/GenBank/DDBJ databases">
        <title>Endozoicomonas sp. nov., isolated from sediment.</title>
        <authorList>
            <person name="Gu T."/>
        </authorList>
    </citation>
    <scope>NUCLEOTIDE SEQUENCE [LARGE SCALE GENOMIC DNA]</scope>
    <source>
        <strain evidence="2 3">SM1973</strain>
    </source>
</reference>
<comment type="caution">
    <text evidence="2">The sequence shown here is derived from an EMBL/GenBank/DDBJ whole genome shotgun (WGS) entry which is preliminary data.</text>
</comment>
<gene>
    <name evidence="2" type="ORF">H0A36_14865</name>
</gene>
<name>A0A853ICP5_9GAMM</name>
<evidence type="ECO:0008006" key="4">
    <source>
        <dbReference type="Google" id="ProtNLM"/>
    </source>
</evidence>
<evidence type="ECO:0000313" key="2">
    <source>
        <dbReference type="EMBL" id="NYZ67297.1"/>
    </source>
</evidence>
<dbReference type="RefSeq" id="WP_180569318.1">
    <property type="nucleotide sequence ID" value="NZ_JACCKB010000023.1"/>
</dbReference>
<dbReference type="SUPFAM" id="SSF53850">
    <property type="entry name" value="Periplasmic binding protein-like II"/>
    <property type="match status" value="1"/>
</dbReference>
<protein>
    <recommendedName>
        <fullName evidence="4">Solute-binding protein family 3/N-terminal domain-containing protein</fullName>
    </recommendedName>
</protein>
<dbReference type="Gene3D" id="3.40.190.10">
    <property type="entry name" value="Periplasmic binding protein-like II"/>
    <property type="match status" value="2"/>
</dbReference>